<accession>A0ABR3KVU5</accession>
<dbReference type="InterPro" id="IPR016181">
    <property type="entry name" value="Acyl_CoA_acyltransferase"/>
</dbReference>
<dbReference type="CDD" id="cd04301">
    <property type="entry name" value="NAT_SF"/>
    <property type="match status" value="1"/>
</dbReference>
<evidence type="ECO:0000313" key="3">
    <source>
        <dbReference type="Proteomes" id="UP001558632"/>
    </source>
</evidence>
<comment type="caution">
    <text evidence="2">The sequence shown here is derived from an EMBL/GenBank/DDBJ whole genome shotgun (WGS) entry which is preliminary data.</text>
</comment>
<keyword evidence="3" id="KW-1185">Reference proteome</keyword>
<dbReference type="EMBL" id="JBEUSY010000132">
    <property type="protein sequence ID" value="KAL1244761.1"/>
    <property type="molecule type" value="Genomic_DNA"/>
</dbReference>
<name>A0ABR3KVU5_TRISP</name>
<feature type="domain" description="N-acetyltransferase" evidence="1">
    <location>
        <begin position="76"/>
        <end position="180"/>
    </location>
</feature>
<gene>
    <name evidence="2" type="ORF">TSPI_06237</name>
</gene>
<evidence type="ECO:0000259" key="1">
    <source>
        <dbReference type="Pfam" id="PF00583"/>
    </source>
</evidence>
<dbReference type="InterPro" id="IPR000182">
    <property type="entry name" value="GNAT_dom"/>
</dbReference>
<dbReference type="Proteomes" id="UP001558632">
    <property type="component" value="Unassembled WGS sequence"/>
</dbReference>
<reference evidence="2 3" key="1">
    <citation type="submission" date="2024-07" db="EMBL/GenBank/DDBJ databases">
        <title>Enhanced genomic and transcriptomic resources for Trichinella pseudospiralis and T. spiralis underpin the discovery of pronounced molecular differences between stages and species.</title>
        <authorList>
            <person name="Pasi K.K."/>
            <person name="La Rosa G."/>
            <person name="Gomez-Morales M.A."/>
            <person name="Tosini F."/>
            <person name="Sumanam S."/>
            <person name="Young N.D."/>
            <person name="Chang B.C."/>
            <person name="Robin G.B."/>
        </authorList>
    </citation>
    <scope>NUCLEOTIDE SEQUENCE [LARGE SCALE GENOMIC DNA]</scope>
    <source>
        <strain evidence="2">ISS534</strain>
    </source>
</reference>
<protein>
    <submittedName>
        <fullName evidence="2">Large ribosomal subunit protein</fullName>
    </submittedName>
</protein>
<evidence type="ECO:0000313" key="2">
    <source>
        <dbReference type="EMBL" id="KAL1244761.1"/>
    </source>
</evidence>
<dbReference type="PANTHER" id="PTHR20905">
    <property type="entry name" value="N-ACETYLTRANSFERASE-RELATED"/>
    <property type="match status" value="1"/>
</dbReference>
<dbReference type="PANTHER" id="PTHR20905:SF1">
    <property type="entry name" value="AT07410P-RELATED"/>
    <property type="match status" value="1"/>
</dbReference>
<dbReference type="Gene3D" id="3.40.630.30">
    <property type="match status" value="1"/>
</dbReference>
<proteinExistence type="predicted"/>
<organism evidence="2 3">
    <name type="scientific">Trichinella spiralis</name>
    <name type="common">Trichina worm</name>
    <dbReference type="NCBI Taxonomy" id="6334"/>
    <lineage>
        <taxon>Eukaryota</taxon>
        <taxon>Metazoa</taxon>
        <taxon>Ecdysozoa</taxon>
        <taxon>Nematoda</taxon>
        <taxon>Enoplea</taxon>
        <taxon>Dorylaimia</taxon>
        <taxon>Trichinellida</taxon>
        <taxon>Trichinellidae</taxon>
        <taxon>Trichinella</taxon>
    </lineage>
</organism>
<sequence>MAEYDAERKNFGGESSSFIFENAKTEHSVELYDLLCRGFLHDEPLNRASAIDLQDAEPFFKNYIQKCLNSNLSVVARDCLTGQLVGCALNDVGYFESEYQHESQEGYSEKMATVNLFVEQVKSSMDGHFPTGSKYMELCLLSVHPSYYRRGLGYKLIMASLDRAKQFDCQYVITVATSLKEKPRRRKYSDSSTVQKPACHIMLGHFKLQHKTLANSCFVFNWNRVGFFVTAAGSTEIIPYNARKRYRPIRRSKGTINDKNVMINSAKL</sequence>
<dbReference type="SUPFAM" id="SSF55729">
    <property type="entry name" value="Acyl-CoA N-acyltransferases (Nat)"/>
    <property type="match status" value="1"/>
</dbReference>
<dbReference type="Pfam" id="PF00583">
    <property type="entry name" value="Acetyltransf_1"/>
    <property type="match status" value="1"/>
</dbReference>